<evidence type="ECO:0000256" key="1">
    <source>
        <dbReference type="SAM" id="MobiDB-lite"/>
    </source>
</evidence>
<gene>
    <name evidence="3" type="ORF">FHR82_008853</name>
</gene>
<feature type="region of interest" description="Disordered" evidence="1">
    <location>
        <begin position="1"/>
        <end position="29"/>
    </location>
</feature>
<accession>A0A7W7QGE0</accession>
<evidence type="ECO:0000313" key="3">
    <source>
        <dbReference type="EMBL" id="MBB4912581.1"/>
    </source>
</evidence>
<evidence type="ECO:0000313" key="4">
    <source>
        <dbReference type="Proteomes" id="UP000520767"/>
    </source>
</evidence>
<comment type="caution">
    <text evidence="3">The sequence shown here is derived from an EMBL/GenBank/DDBJ whole genome shotgun (WGS) entry which is preliminary data.</text>
</comment>
<keyword evidence="2" id="KW-1133">Transmembrane helix</keyword>
<dbReference type="Proteomes" id="UP000520767">
    <property type="component" value="Unassembled WGS sequence"/>
</dbReference>
<keyword evidence="2" id="KW-0472">Membrane</keyword>
<feature type="transmembrane region" description="Helical" evidence="2">
    <location>
        <begin position="43"/>
        <end position="63"/>
    </location>
</feature>
<reference evidence="3 4" key="1">
    <citation type="submission" date="2020-08" db="EMBL/GenBank/DDBJ databases">
        <title>Genomic Encyclopedia of Type Strains, Phase III (KMG-III): the genomes of soil and plant-associated and newly described type strains.</title>
        <authorList>
            <person name="Whitman W."/>
        </authorList>
    </citation>
    <scope>NUCLEOTIDE SEQUENCE [LARGE SCALE GENOMIC DNA]</scope>
    <source>
        <strain evidence="3 4">CECT 8960</strain>
    </source>
</reference>
<feature type="compositionally biased region" description="Polar residues" evidence="1">
    <location>
        <begin position="1"/>
        <end position="14"/>
    </location>
</feature>
<feature type="transmembrane region" description="Helical" evidence="2">
    <location>
        <begin position="119"/>
        <end position="137"/>
    </location>
</feature>
<proteinExistence type="predicted"/>
<sequence length="147" mass="15382">MNTEPDLASQQTVRQPVPTYAEPMTDGPPADPLTKIMMTPRTFFTVLAVAALLLGLLLALLPVRVANADAAAPGHVSCGNTIGGVETGPLATRLDGPDEDVLATYVGTCESAIATRLAYSWPMFFAGALAIVWSGVVRRPTGSVSRD</sequence>
<dbReference type="AlphaFoldDB" id="A0A7W7QGE0"/>
<organism evidence="3 4">
    <name type="scientific">Actinophytocola algeriensis</name>
    <dbReference type="NCBI Taxonomy" id="1768010"/>
    <lineage>
        <taxon>Bacteria</taxon>
        <taxon>Bacillati</taxon>
        <taxon>Actinomycetota</taxon>
        <taxon>Actinomycetes</taxon>
        <taxon>Pseudonocardiales</taxon>
        <taxon>Pseudonocardiaceae</taxon>
    </lineage>
</organism>
<name>A0A7W7QGE0_9PSEU</name>
<protein>
    <submittedName>
        <fullName evidence="3">Uncharacterized protein</fullName>
    </submittedName>
</protein>
<dbReference type="RefSeq" id="WP_184816557.1">
    <property type="nucleotide sequence ID" value="NZ_JACHJQ010000014.1"/>
</dbReference>
<keyword evidence="2" id="KW-0812">Transmembrane</keyword>
<keyword evidence="4" id="KW-1185">Reference proteome</keyword>
<evidence type="ECO:0000256" key="2">
    <source>
        <dbReference type="SAM" id="Phobius"/>
    </source>
</evidence>
<dbReference type="EMBL" id="JACHJQ010000014">
    <property type="protein sequence ID" value="MBB4912581.1"/>
    <property type="molecule type" value="Genomic_DNA"/>
</dbReference>